<keyword evidence="1" id="KW-0949">S-adenosyl-L-methionine</keyword>
<sequence>MEPVDTAEQNQMITNCQLLKTMDASKITAGSASFTAPFKLAVKRDEYIHALVAYFDIDYAGFSVGGATSRKFDFSELALIEEITKRMQLKFQDSSSDYSGCL</sequence>
<proteinExistence type="predicted"/>
<dbReference type="Gene3D" id="2.70.160.11">
    <property type="entry name" value="Hnrnp arginine n-methyltransferase1"/>
    <property type="match status" value="1"/>
</dbReference>
<organism evidence="4 5">
    <name type="scientific">Forsythia ovata</name>
    <dbReference type="NCBI Taxonomy" id="205694"/>
    <lineage>
        <taxon>Eukaryota</taxon>
        <taxon>Viridiplantae</taxon>
        <taxon>Streptophyta</taxon>
        <taxon>Embryophyta</taxon>
        <taxon>Tracheophyta</taxon>
        <taxon>Spermatophyta</taxon>
        <taxon>Magnoliopsida</taxon>
        <taxon>eudicotyledons</taxon>
        <taxon>Gunneridae</taxon>
        <taxon>Pentapetalae</taxon>
        <taxon>asterids</taxon>
        <taxon>lamiids</taxon>
        <taxon>Lamiales</taxon>
        <taxon>Oleaceae</taxon>
        <taxon>Forsythieae</taxon>
        <taxon>Forsythia</taxon>
    </lineage>
</organism>
<name>A0ABD1WRF6_9LAMI</name>
<dbReference type="Proteomes" id="UP001604277">
    <property type="component" value="Unassembled WGS sequence"/>
</dbReference>
<gene>
    <name evidence="3" type="ORF">Fot_04883</name>
    <name evidence="4" type="ORF">Fot_04892</name>
</gene>
<dbReference type="EMBL" id="JBFOLJ010000002">
    <property type="protein sequence ID" value="KAL2551273.1"/>
    <property type="molecule type" value="Genomic_DNA"/>
</dbReference>
<dbReference type="EMBL" id="JBFOLJ010000002">
    <property type="protein sequence ID" value="KAL2551264.1"/>
    <property type="molecule type" value="Genomic_DNA"/>
</dbReference>
<evidence type="ECO:0000313" key="4">
    <source>
        <dbReference type="EMBL" id="KAL2551273.1"/>
    </source>
</evidence>
<dbReference type="InterPro" id="IPR055135">
    <property type="entry name" value="PRMT_dom"/>
</dbReference>
<dbReference type="AlphaFoldDB" id="A0ABD1WRF6"/>
<accession>A0ABD1WRF6</accession>
<evidence type="ECO:0000313" key="3">
    <source>
        <dbReference type="EMBL" id="KAL2551264.1"/>
    </source>
</evidence>
<keyword evidence="5" id="KW-1185">Reference proteome</keyword>
<protein>
    <submittedName>
        <fullName evidence="4">Protein arginine N-methyltransferase 1.1</fullName>
    </submittedName>
</protein>
<evidence type="ECO:0000313" key="5">
    <source>
        <dbReference type="Proteomes" id="UP001604277"/>
    </source>
</evidence>
<feature type="domain" description="Protein arginine N-methyltransferase" evidence="2">
    <location>
        <begin position="3"/>
        <end position="59"/>
    </location>
</feature>
<dbReference type="Pfam" id="PF22528">
    <property type="entry name" value="PRMT_C"/>
    <property type="match status" value="1"/>
</dbReference>
<evidence type="ECO:0000256" key="1">
    <source>
        <dbReference type="ARBA" id="ARBA00022691"/>
    </source>
</evidence>
<reference evidence="4" key="2">
    <citation type="submission" date="2024-07" db="EMBL/GenBank/DDBJ databases">
        <title>Two chromosome-level genome assemblies of Korean endemic species Abeliophyllum distichum and Forsythia ovata (Oleaceae).</title>
        <authorList>
            <person name="Mun J.H."/>
        </authorList>
    </citation>
    <scope>NUCLEOTIDE SEQUENCE</scope>
    <source>
        <strain evidence="4">KNKB202402200001</strain>
        <tissue evidence="4">Leaf</tissue>
    </source>
</reference>
<reference evidence="5" key="1">
    <citation type="submission" date="2024-07" db="EMBL/GenBank/DDBJ databases">
        <title>Two chromosome-level genome assemblies of Korean endemic species Abeliophyllum distichum and Forsythia ovata (Oleaceae).</title>
        <authorList>
            <person name="Jang H."/>
        </authorList>
    </citation>
    <scope>NUCLEOTIDE SEQUENCE [LARGE SCALE GENOMIC DNA]</scope>
</reference>
<evidence type="ECO:0000259" key="2">
    <source>
        <dbReference type="Pfam" id="PF22528"/>
    </source>
</evidence>
<comment type="caution">
    <text evidence="4">The sequence shown here is derived from an EMBL/GenBank/DDBJ whole genome shotgun (WGS) entry which is preliminary data.</text>
</comment>